<feature type="domain" description="Major facilitator superfamily (MFS) profile" evidence="6">
    <location>
        <begin position="37"/>
        <end position="475"/>
    </location>
</feature>
<evidence type="ECO:0000313" key="7">
    <source>
        <dbReference type="EMBL" id="EWM26336.1"/>
    </source>
</evidence>
<accession>W7U088</accession>
<keyword evidence="5" id="KW-0472">Membrane</keyword>
<dbReference type="PANTHER" id="PTHR43045:SF1">
    <property type="entry name" value="SHIKIMATE TRANSPORTER"/>
    <property type="match status" value="1"/>
</dbReference>
<keyword evidence="5" id="KW-0812">Transmembrane</keyword>
<organism evidence="7 8">
    <name type="scientific">Nannochloropsis gaditana</name>
    <dbReference type="NCBI Taxonomy" id="72520"/>
    <lineage>
        <taxon>Eukaryota</taxon>
        <taxon>Sar</taxon>
        <taxon>Stramenopiles</taxon>
        <taxon>Ochrophyta</taxon>
        <taxon>Eustigmatophyceae</taxon>
        <taxon>Eustigmatales</taxon>
        <taxon>Monodopsidaceae</taxon>
        <taxon>Nannochloropsis</taxon>
    </lineage>
</organism>
<comment type="caution">
    <text evidence="7">The sequence shown here is derived from an EMBL/GenBank/DDBJ whole genome shotgun (WGS) entry which is preliminary data.</text>
</comment>
<dbReference type="Pfam" id="PF07690">
    <property type="entry name" value="MFS_1"/>
    <property type="match status" value="1"/>
</dbReference>
<feature type="compositionally biased region" description="Basic and acidic residues" evidence="4">
    <location>
        <begin position="510"/>
        <end position="520"/>
    </location>
</feature>
<evidence type="ECO:0000256" key="1">
    <source>
        <dbReference type="ARBA" id="ARBA00004651"/>
    </source>
</evidence>
<protein>
    <submittedName>
        <fullName evidence="7">Shikimate transporter 3</fullName>
    </submittedName>
</protein>
<feature type="compositionally biased region" description="Acidic residues" evidence="4">
    <location>
        <begin position="576"/>
        <end position="600"/>
    </location>
</feature>
<keyword evidence="3" id="KW-1003">Cell membrane</keyword>
<feature type="transmembrane region" description="Helical" evidence="5">
    <location>
        <begin position="262"/>
        <end position="283"/>
    </location>
</feature>
<proteinExistence type="predicted"/>
<dbReference type="Gene3D" id="1.20.1250.20">
    <property type="entry name" value="MFS general substrate transporter like domains"/>
    <property type="match status" value="2"/>
</dbReference>
<gene>
    <name evidence="7" type="ORF">Naga_100078g21</name>
</gene>
<sequence>MPVTSPAASVEGENLRTRQVAHQHMTKQRSKATAAQAIANAFVASTLTWLLWSLYGVLAGSLFVDIFYPQAWHVSEHRLLRTLSYLSRPLGAVLFGHLGDTWGRTKTLTVCLAVMGLASGCMALLPTHQVWGWASWYLLLVLHALQGLAVGGQWGGCLLLAYEFCRHDRHKGLVSSLPQAGRALGYMLTALISASLDKEKPPTAGSPSGGTTLHLADNDLRWRWAHGFAAGLLLLALHLRLRIPEPREFLYLKKHRRLRAFPLFRALRAQLWNIIWALGALWVDGVTQVMVVGWGLPALLTAHGISMETLLTSLAIAVFVQAVFIVVGGWLGDRLGRRKLFFVASMSMALGTVFYFYALFRLSSPSRAYPIYLANILYLGIAYGTLQGVFPALLVEIFPENVRFSGVAVLYQVSRLYSSVAWPYASQALLRASRGARFKFLALENGENLTGLAIFVASVAGVSAMSVLMIQIYSSGGRGEGVLPFPLVSRRSKVREYVGGGIQHQLQQKEEIMNGSREEGEGGGVRPFEEVEDSEEGEGVGLETYEWRGSRRGRRPPADGVEEKLEPDTLSGLEGGEGEMIEEDDYSFDEEEYEEDEEDSAGSVFSDFDEPPMHDHSSHPTHGMENSTYSVARHV</sequence>
<feature type="transmembrane region" description="Helical" evidence="5">
    <location>
        <begin position="310"/>
        <end position="331"/>
    </location>
</feature>
<dbReference type="InterPro" id="IPR020846">
    <property type="entry name" value="MFS_dom"/>
</dbReference>
<evidence type="ECO:0000313" key="8">
    <source>
        <dbReference type="Proteomes" id="UP000019335"/>
    </source>
</evidence>
<dbReference type="OrthoDB" id="10262656at2759"/>
<evidence type="ECO:0000256" key="2">
    <source>
        <dbReference type="ARBA" id="ARBA00022448"/>
    </source>
</evidence>
<dbReference type="PANTHER" id="PTHR43045">
    <property type="entry name" value="SHIKIMATE TRANSPORTER"/>
    <property type="match status" value="1"/>
</dbReference>
<keyword evidence="2" id="KW-0813">Transport</keyword>
<feature type="transmembrane region" description="Helical" evidence="5">
    <location>
        <begin position="137"/>
        <end position="161"/>
    </location>
</feature>
<comment type="subcellular location">
    <subcellularLocation>
        <location evidence="1">Cell membrane</location>
        <topology evidence="1">Multi-pass membrane protein</topology>
    </subcellularLocation>
</comment>
<evidence type="ECO:0000256" key="4">
    <source>
        <dbReference type="SAM" id="MobiDB-lite"/>
    </source>
</evidence>
<keyword evidence="5" id="KW-1133">Transmembrane helix</keyword>
<dbReference type="Proteomes" id="UP000019335">
    <property type="component" value="Chromosome 9"/>
</dbReference>
<dbReference type="SUPFAM" id="SSF103473">
    <property type="entry name" value="MFS general substrate transporter"/>
    <property type="match status" value="1"/>
</dbReference>
<reference evidence="7 8" key="1">
    <citation type="journal article" date="2014" name="Mol. Plant">
        <title>Chromosome Scale Genome Assembly and Transcriptome Profiling of Nannochloropsis gaditana in Nitrogen Depletion.</title>
        <authorList>
            <person name="Corteggiani Carpinelli E."/>
            <person name="Telatin A."/>
            <person name="Vitulo N."/>
            <person name="Forcato C."/>
            <person name="D'Angelo M."/>
            <person name="Schiavon R."/>
            <person name="Vezzi A."/>
            <person name="Giacometti G.M."/>
            <person name="Morosinotto T."/>
            <person name="Valle G."/>
        </authorList>
    </citation>
    <scope>NUCLEOTIDE SEQUENCE [LARGE SCALE GENOMIC DNA]</scope>
    <source>
        <strain evidence="7 8">B-31</strain>
    </source>
</reference>
<feature type="transmembrane region" description="Helical" evidence="5">
    <location>
        <begin position="49"/>
        <end position="68"/>
    </location>
</feature>
<dbReference type="PROSITE" id="PS50850">
    <property type="entry name" value="MFS"/>
    <property type="match status" value="1"/>
</dbReference>
<dbReference type="AlphaFoldDB" id="W7U088"/>
<feature type="transmembrane region" description="Helical" evidence="5">
    <location>
        <begin position="449"/>
        <end position="470"/>
    </location>
</feature>
<dbReference type="EMBL" id="AZIL01000690">
    <property type="protein sequence ID" value="EWM26336.1"/>
    <property type="molecule type" value="Genomic_DNA"/>
</dbReference>
<name>W7U088_9STRA</name>
<feature type="transmembrane region" description="Helical" evidence="5">
    <location>
        <begin position="372"/>
        <end position="395"/>
    </location>
</feature>
<dbReference type="GO" id="GO:0005886">
    <property type="term" value="C:plasma membrane"/>
    <property type="evidence" value="ECO:0007669"/>
    <property type="project" value="UniProtKB-SubCell"/>
</dbReference>
<feature type="transmembrane region" description="Helical" evidence="5">
    <location>
        <begin position="107"/>
        <end position="125"/>
    </location>
</feature>
<dbReference type="GO" id="GO:0022857">
    <property type="term" value="F:transmembrane transporter activity"/>
    <property type="evidence" value="ECO:0007669"/>
    <property type="project" value="InterPro"/>
</dbReference>
<evidence type="ECO:0000259" key="6">
    <source>
        <dbReference type="PROSITE" id="PS50850"/>
    </source>
</evidence>
<evidence type="ECO:0000256" key="3">
    <source>
        <dbReference type="ARBA" id="ARBA00022475"/>
    </source>
</evidence>
<dbReference type="InterPro" id="IPR036259">
    <property type="entry name" value="MFS_trans_sf"/>
</dbReference>
<evidence type="ECO:0000256" key="5">
    <source>
        <dbReference type="SAM" id="Phobius"/>
    </source>
</evidence>
<feature type="region of interest" description="Disordered" evidence="4">
    <location>
        <begin position="510"/>
        <end position="635"/>
    </location>
</feature>
<keyword evidence="8" id="KW-1185">Reference proteome</keyword>
<feature type="compositionally biased region" description="Polar residues" evidence="4">
    <location>
        <begin position="624"/>
        <end position="635"/>
    </location>
</feature>
<dbReference type="InterPro" id="IPR011701">
    <property type="entry name" value="MFS"/>
</dbReference>
<feature type="transmembrane region" description="Helical" evidence="5">
    <location>
        <begin position="340"/>
        <end position="360"/>
    </location>
</feature>